<proteinExistence type="inferred from homology"/>
<dbReference type="OrthoDB" id="276515at2759"/>
<dbReference type="AlphaFoldDB" id="A0A3S5BM01"/>
<name>A0A3S5BM01_9PLAT</name>
<evidence type="ECO:0000313" key="4">
    <source>
        <dbReference type="Proteomes" id="UP000784294"/>
    </source>
</evidence>
<evidence type="ECO:0000256" key="2">
    <source>
        <dbReference type="ARBA" id="ARBA00022801"/>
    </source>
</evidence>
<comment type="similarity">
    <text evidence="1">Belongs to the CCR4/nocturin family.</text>
</comment>
<dbReference type="InterPro" id="IPR036691">
    <property type="entry name" value="Endo/exonu/phosph_ase_sf"/>
</dbReference>
<evidence type="ECO:0008006" key="5">
    <source>
        <dbReference type="Google" id="ProtNLM"/>
    </source>
</evidence>
<dbReference type="InterPro" id="IPR050410">
    <property type="entry name" value="CCR4/nocturin_mRNA_transcr"/>
</dbReference>
<sequence length="205" mass="23353">MNRINKYKLIHQAVAPLDDSGHRESLIATFQTIGSDSPVIFHIACVHLKSKTHFANLRINQGRRLLDFFEKYLHSFNKSHIERKNEVDPVFIVGDFNAETYEEVINIVSSWSPHCYGTGQKLVSAYKRTNGGKEPEFTTWKIRKGPRSGDYNEAKHTIDYIWYLSPRAKLKGVFSIPSSETIGHQALPSSSFPSDHMSLIADFII</sequence>
<dbReference type="PANTHER" id="PTHR12121">
    <property type="entry name" value="CARBON CATABOLITE REPRESSOR PROTEIN 4"/>
    <property type="match status" value="1"/>
</dbReference>
<evidence type="ECO:0000313" key="3">
    <source>
        <dbReference type="EMBL" id="VEL29714.1"/>
    </source>
</evidence>
<keyword evidence="2" id="KW-0378">Hydrolase</keyword>
<accession>A0A3S5BM01</accession>
<dbReference type="EMBL" id="CAAALY010105524">
    <property type="protein sequence ID" value="VEL29714.1"/>
    <property type="molecule type" value="Genomic_DNA"/>
</dbReference>
<dbReference type="PANTHER" id="PTHR12121:SF45">
    <property type="entry name" value="NOCTURNIN"/>
    <property type="match status" value="1"/>
</dbReference>
<comment type="caution">
    <text evidence="3">The sequence shown here is derived from an EMBL/GenBank/DDBJ whole genome shotgun (WGS) entry which is preliminary data.</text>
</comment>
<reference evidence="3" key="1">
    <citation type="submission" date="2018-11" db="EMBL/GenBank/DDBJ databases">
        <authorList>
            <consortium name="Pathogen Informatics"/>
        </authorList>
    </citation>
    <scope>NUCLEOTIDE SEQUENCE</scope>
</reference>
<keyword evidence="4" id="KW-1185">Reference proteome</keyword>
<dbReference type="Gene3D" id="3.60.10.10">
    <property type="entry name" value="Endonuclease/exonuclease/phosphatase"/>
    <property type="match status" value="1"/>
</dbReference>
<dbReference type="Proteomes" id="UP000784294">
    <property type="component" value="Unassembled WGS sequence"/>
</dbReference>
<protein>
    <recommendedName>
        <fullName evidence="5">Endonuclease/exonuclease/phosphatase domain-containing protein</fullName>
    </recommendedName>
</protein>
<dbReference type="GO" id="GO:0006139">
    <property type="term" value="P:nucleobase-containing compound metabolic process"/>
    <property type="evidence" value="ECO:0007669"/>
    <property type="project" value="UniProtKB-ARBA"/>
</dbReference>
<dbReference type="SUPFAM" id="SSF56219">
    <property type="entry name" value="DNase I-like"/>
    <property type="match status" value="1"/>
</dbReference>
<organism evidence="3 4">
    <name type="scientific">Protopolystoma xenopodis</name>
    <dbReference type="NCBI Taxonomy" id="117903"/>
    <lineage>
        <taxon>Eukaryota</taxon>
        <taxon>Metazoa</taxon>
        <taxon>Spiralia</taxon>
        <taxon>Lophotrochozoa</taxon>
        <taxon>Platyhelminthes</taxon>
        <taxon>Monogenea</taxon>
        <taxon>Polyopisthocotylea</taxon>
        <taxon>Polystomatidea</taxon>
        <taxon>Polystomatidae</taxon>
        <taxon>Protopolystoma</taxon>
    </lineage>
</organism>
<evidence type="ECO:0000256" key="1">
    <source>
        <dbReference type="ARBA" id="ARBA00010774"/>
    </source>
</evidence>
<dbReference type="GO" id="GO:0000175">
    <property type="term" value="F:3'-5'-RNA exonuclease activity"/>
    <property type="evidence" value="ECO:0007669"/>
    <property type="project" value="TreeGrafter"/>
</dbReference>
<gene>
    <name evidence="3" type="ORF">PXEA_LOCUS23154</name>
</gene>